<accession>A0A4V3EVI3</accession>
<reference evidence="2 3" key="1">
    <citation type="submission" date="2019-03" db="EMBL/GenBank/DDBJ databases">
        <title>Genomic Encyclopedia of Archaeal and Bacterial Type Strains, Phase II (KMG-II): from individual species to whole genera.</title>
        <authorList>
            <person name="Goeker M."/>
        </authorList>
    </citation>
    <scope>NUCLEOTIDE SEQUENCE [LARGE SCALE GENOMIC DNA]</scope>
    <source>
        <strain evidence="2 3">DSM 29467</strain>
    </source>
</reference>
<name>A0A4V3EVI3_9RHOB</name>
<keyword evidence="3" id="KW-1185">Reference proteome</keyword>
<organism evidence="2 3">
    <name type="scientific">Litoreibacter halocynthiae</name>
    <dbReference type="NCBI Taxonomy" id="1242689"/>
    <lineage>
        <taxon>Bacteria</taxon>
        <taxon>Pseudomonadati</taxon>
        <taxon>Pseudomonadota</taxon>
        <taxon>Alphaproteobacteria</taxon>
        <taxon>Rhodobacterales</taxon>
        <taxon>Roseobacteraceae</taxon>
        <taxon>Litoreibacter</taxon>
    </lineage>
</organism>
<comment type="caution">
    <text evidence="2">The sequence shown here is derived from an EMBL/GenBank/DDBJ whole genome shotgun (WGS) entry which is preliminary data.</text>
</comment>
<keyword evidence="2" id="KW-0808">Transferase</keyword>
<evidence type="ECO:0000313" key="3">
    <source>
        <dbReference type="Proteomes" id="UP000294563"/>
    </source>
</evidence>
<dbReference type="PANTHER" id="PTHR45947:SF3">
    <property type="entry name" value="SULFOQUINOVOSYL TRANSFERASE SQD2"/>
    <property type="match status" value="1"/>
</dbReference>
<dbReference type="EMBL" id="SOBH01000004">
    <property type="protein sequence ID" value="TDT73105.1"/>
    <property type="molecule type" value="Genomic_DNA"/>
</dbReference>
<dbReference type="InterPro" id="IPR001296">
    <property type="entry name" value="Glyco_trans_1"/>
</dbReference>
<dbReference type="CDD" id="cd03801">
    <property type="entry name" value="GT4_PimA-like"/>
    <property type="match status" value="1"/>
</dbReference>
<evidence type="ECO:0000313" key="2">
    <source>
        <dbReference type="EMBL" id="TDT73105.1"/>
    </source>
</evidence>
<dbReference type="GO" id="GO:0016757">
    <property type="term" value="F:glycosyltransferase activity"/>
    <property type="evidence" value="ECO:0007669"/>
    <property type="project" value="InterPro"/>
</dbReference>
<dbReference type="SUPFAM" id="SSF53756">
    <property type="entry name" value="UDP-Glycosyltransferase/glycogen phosphorylase"/>
    <property type="match status" value="1"/>
</dbReference>
<evidence type="ECO:0000259" key="1">
    <source>
        <dbReference type="Pfam" id="PF00534"/>
    </source>
</evidence>
<dbReference type="Gene3D" id="3.40.50.2000">
    <property type="entry name" value="Glycogen Phosphorylase B"/>
    <property type="match status" value="2"/>
</dbReference>
<proteinExistence type="predicted"/>
<gene>
    <name evidence="2" type="ORF">BDE40_3287</name>
</gene>
<dbReference type="PANTHER" id="PTHR45947">
    <property type="entry name" value="SULFOQUINOVOSYL TRANSFERASE SQD2"/>
    <property type="match status" value="1"/>
</dbReference>
<dbReference type="AlphaFoldDB" id="A0A4V3EVI3"/>
<feature type="domain" description="Glycosyl transferase family 1" evidence="1">
    <location>
        <begin position="277"/>
        <end position="441"/>
    </location>
</feature>
<dbReference type="Pfam" id="PF00534">
    <property type="entry name" value="Glycos_transf_1"/>
    <property type="match status" value="1"/>
</dbReference>
<dbReference type="InterPro" id="IPR050194">
    <property type="entry name" value="Glycosyltransferase_grp1"/>
</dbReference>
<dbReference type="Proteomes" id="UP000294563">
    <property type="component" value="Unassembled WGS sequence"/>
</dbReference>
<protein>
    <submittedName>
        <fullName evidence="2">Glycosyltransferase involved in cell wall biosynthesis</fullName>
    </submittedName>
</protein>
<sequence>MTTLAWDKKLAISLDYIGVIRQNSCVRASEAATMSVSTLIKFTSSGFYMMRPRVLIIADDCNPEWPSLPVVGYKYARALANVTDATVVTHVRNRENIEKANEITDKVTYVDNEWIARPMGKLSTFLRGGDQRAWSTNQIMAYLPYVFFEREVIKAFRGALDAGEFDIVHRITPMSPALPSYAAGRVRQPFVIGPLNGSLGWPKEFAEEQKREGEAARKLRWLYKYMPYSASTYRKSDAVLASFKHTIDDINRTPKERIIPFPEIAFDPDIFHTKGRKAPFSGSGPKRFLFAGRLVPVKVTEAAVRGFATSPKLEDHFLHILGGGPEEERLRKIVTDYGAGERVIFEGQKTQAEVADFMRRCDAFAFPSIKELGAGVVIEAMASGMVCIVVNYGAPGDLVGADRGVRVELQSLEGMVDAYRSAMEHCLEDPSEHAEMAKRAETYANELYTWPAKAKYTVGIYNALLRGEDLGKFNAYV</sequence>